<dbReference type="PANTHER" id="PTHR43447">
    <property type="entry name" value="ALPHA-AMYLASE"/>
    <property type="match status" value="1"/>
</dbReference>
<gene>
    <name evidence="12" type="ORF">PSAB_23090</name>
</gene>
<evidence type="ECO:0000256" key="7">
    <source>
        <dbReference type="PIRSR" id="PIRSR001021-1"/>
    </source>
</evidence>
<keyword evidence="3 8" id="KW-0479">Metal-binding</keyword>
<feature type="binding site" evidence="8">
    <location>
        <position position="237"/>
    </location>
    <ligand>
        <name>Ca(2+)</name>
        <dbReference type="ChEBI" id="CHEBI:29108"/>
        <label>1</label>
    </ligand>
</feature>
<dbReference type="OrthoDB" id="9805159at2"/>
<dbReference type="Gene3D" id="3.20.20.80">
    <property type="entry name" value="Glycosidases"/>
    <property type="match status" value="1"/>
</dbReference>
<dbReference type="CDD" id="cd11318">
    <property type="entry name" value="AmyAc_bac_fung_AmyA"/>
    <property type="match status" value="1"/>
</dbReference>
<reference evidence="12 13" key="1">
    <citation type="journal article" date="2014" name="PLoS Genet.">
        <title>Comparative Genomic Analysis of N2-Fixing and Non-N2-Fixing Paenibacillus spp.: Organization, Evolution and Expression of the Nitrogen Fixation Genes.</title>
        <authorList>
            <person name="Xie J.B."/>
            <person name="Du Z."/>
            <person name="Bai L."/>
            <person name="Tian C."/>
            <person name="Zhang Y."/>
            <person name="Xie J.Y."/>
            <person name="Wang T."/>
            <person name="Liu X."/>
            <person name="Chen X."/>
            <person name="Cheng Q."/>
            <person name="Chen S."/>
            <person name="Li J."/>
        </authorList>
    </citation>
    <scope>NUCLEOTIDE SEQUENCE [LARGE SCALE GENOMIC DNA]</scope>
    <source>
        <strain evidence="12 13">T27</strain>
    </source>
</reference>
<dbReference type="NCBIfam" id="NF006968">
    <property type="entry name" value="PRK09441.1-1"/>
    <property type="match status" value="1"/>
</dbReference>
<accession>X4ZSS8</accession>
<proteinExistence type="inferred from homology"/>
<evidence type="ECO:0000259" key="11">
    <source>
        <dbReference type="SMART" id="SM00642"/>
    </source>
</evidence>
<feature type="active site" description="Nucleophile" evidence="7">
    <location>
        <position position="233"/>
    </location>
</feature>
<evidence type="ECO:0000256" key="5">
    <source>
        <dbReference type="ARBA" id="ARBA00023277"/>
    </source>
</evidence>
<dbReference type="InterPro" id="IPR013776">
    <property type="entry name" value="A-amylase_thermo"/>
</dbReference>
<keyword evidence="6 12" id="KW-0326">Glycosidase</keyword>
<dbReference type="Gene3D" id="2.40.30.140">
    <property type="match status" value="1"/>
</dbReference>
<feature type="active site" description="Proton donor" evidence="7">
    <location>
        <position position="263"/>
    </location>
</feature>
<comment type="similarity">
    <text evidence="2 9">Belongs to the glycosyl hydrolase 13 family.</text>
</comment>
<keyword evidence="5" id="KW-0119">Carbohydrate metabolism</keyword>
<keyword evidence="13" id="KW-1185">Reference proteome</keyword>
<feature type="binding site" evidence="8">
    <location>
        <position position="104"/>
    </location>
    <ligand>
        <name>Ca(2+)</name>
        <dbReference type="ChEBI" id="CHEBI:29108"/>
        <label>1</label>
    </ligand>
</feature>
<evidence type="ECO:0000256" key="1">
    <source>
        <dbReference type="ARBA" id="ARBA00001913"/>
    </source>
</evidence>
<dbReference type="InterPro" id="IPR006046">
    <property type="entry name" value="Alpha_amylase"/>
</dbReference>
<dbReference type="EC" id="3.2.1.1" evidence="12"/>
<evidence type="ECO:0000256" key="6">
    <source>
        <dbReference type="ARBA" id="ARBA00023295"/>
    </source>
</evidence>
<dbReference type="GO" id="GO:0005509">
    <property type="term" value="F:calcium ion binding"/>
    <property type="evidence" value="ECO:0007669"/>
    <property type="project" value="InterPro"/>
</dbReference>
<evidence type="ECO:0000313" key="13">
    <source>
        <dbReference type="Proteomes" id="UP000019772"/>
    </source>
</evidence>
<feature type="compositionally biased region" description="Basic and acidic residues" evidence="10">
    <location>
        <begin position="492"/>
        <end position="506"/>
    </location>
</feature>
<dbReference type="eggNOG" id="COG0366">
    <property type="taxonomic scope" value="Bacteria"/>
</dbReference>
<dbReference type="EMBL" id="CP004078">
    <property type="protein sequence ID" value="AHV99505.1"/>
    <property type="molecule type" value="Genomic_DNA"/>
</dbReference>
<feature type="region of interest" description="Disordered" evidence="10">
    <location>
        <begin position="483"/>
        <end position="518"/>
    </location>
</feature>
<evidence type="ECO:0000256" key="10">
    <source>
        <dbReference type="SAM" id="MobiDB-lite"/>
    </source>
</evidence>
<dbReference type="PIRSF" id="PIRSF001021">
    <property type="entry name" value="Alph-amls_thrmst"/>
    <property type="match status" value="1"/>
</dbReference>
<feature type="domain" description="Glycosyl hydrolase family 13 catalytic" evidence="11">
    <location>
        <begin position="5"/>
        <end position="391"/>
    </location>
</feature>
<evidence type="ECO:0000256" key="3">
    <source>
        <dbReference type="ARBA" id="ARBA00022723"/>
    </source>
</evidence>
<dbReference type="PATRIC" id="fig|1268072.3.peg.4763"/>
<dbReference type="NCBIfam" id="NF006969">
    <property type="entry name" value="PRK09441.1-2"/>
    <property type="match status" value="1"/>
</dbReference>
<dbReference type="HOGENOM" id="CLU_024572_2_0_9"/>
<dbReference type="KEGG" id="psab:PSAB_23090"/>
<protein>
    <submittedName>
        <fullName evidence="12">Cytoplasmic alpha-amylase</fullName>
        <ecNumber evidence="12">3.2.1.1</ecNumber>
    </submittedName>
</protein>
<dbReference type="InterPro" id="IPR017853">
    <property type="entry name" value="GH"/>
</dbReference>
<evidence type="ECO:0000256" key="8">
    <source>
        <dbReference type="PIRSR" id="PIRSR001021-2"/>
    </source>
</evidence>
<dbReference type="RefSeq" id="WP_025336950.1">
    <property type="nucleotide sequence ID" value="NZ_CP004078.1"/>
</dbReference>
<feature type="binding site" evidence="8">
    <location>
        <position position="204"/>
    </location>
    <ligand>
        <name>Ca(2+)</name>
        <dbReference type="ChEBI" id="CHEBI:29108"/>
        <label>2</label>
    </ligand>
</feature>
<dbReference type="InterPro" id="IPR013780">
    <property type="entry name" value="Glyco_hydro_b"/>
</dbReference>
<dbReference type="SUPFAM" id="SSF51011">
    <property type="entry name" value="Glycosyl hydrolase domain"/>
    <property type="match status" value="1"/>
</dbReference>
<dbReference type="GO" id="GO:0005975">
    <property type="term" value="P:carbohydrate metabolic process"/>
    <property type="evidence" value="ECO:0007669"/>
    <property type="project" value="InterPro"/>
</dbReference>
<evidence type="ECO:0000256" key="4">
    <source>
        <dbReference type="ARBA" id="ARBA00022801"/>
    </source>
</evidence>
<evidence type="ECO:0000256" key="2">
    <source>
        <dbReference type="ARBA" id="ARBA00008061"/>
    </source>
</evidence>
<dbReference type="SUPFAM" id="SSF51445">
    <property type="entry name" value="(Trans)glycosidases"/>
    <property type="match status" value="1"/>
</dbReference>
<dbReference type="Gene3D" id="2.60.40.1180">
    <property type="entry name" value="Golgi alpha-mannosidase II"/>
    <property type="match status" value="1"/>
</dbReference>
<evidence type="ECO:0000256" key="9">
    <source>
        <dbReference type="RuleBase" id="RU003615"/>
    </source>
</evidence>
<organism evidence="12 13">
    <name type="scientific">Paenibacillus sabinae T27</name>
    <dbReference type="NCBI Taxonomy" id="1268072"/>
    <lineage>
        <taxon>Bacteria</taxon>
        <taxon>Bacillati</taxon>
        <taxon>Bacillota</taxon>
        <taxon>Bacilli</taxon>
        <taxon>Bacillales</taxon>
        <taxon>Paenibacillaceae</taxon>
        <taxon>Paenibacillus</taxon>
    </lineage>
</organism>
<keyword evidence="4 12" id="KW-0378">Hydrolase</keyword>
<dbReference type="AlphaFoldDB" id="X4ZSS8"/>
<evidence type="ECO:0000313" key="12">
    <source>
        <dbReference type="EMBL" id="AHV99505.1"/>
    </source>
</evidence>
<dbReference type="InterPro" id="IPR006047">
    <property type="entry name" value="GH13_cat_dom"/>
</dbReference>
<dbReference type="SMART" id="SM00642">
    <property type="entry name" value="Aamy"/>
    <property type="match status" value="1"/>
</dbReference>
<name>X4ZSS8_9BACL</name>
<dbReference type="Proteomes" id="UP000019772">
    <property type="component" value="Chromosome"/>
</dbReference>
<dbReference type="Pfam" id="PF00128">
    <property type="entry name" value="Alpha-amylase"/>
    <property type="match status" value="1"/>
</dbReference>
<comment type="cofactor">
    <cofactor evidence="1">
        <name>Ca(2+)</name>
        <dbReference type="ChEBI" id="CHEBI:29108"/>
    </cofactor>
</comment>
<sequence>MKRNHTMMQFFEWHVAADGEHWKRLVKLAPDLKAAGIDAVWIPPVTKGQSNEDTGYGVYDLYDLGEFDQKGSVRTKYGTKQDLIDAIAECVRNGIAVYVDLVMNHKAGADETEVFQVVEVDPENRLEVISEPFEIEGWTKFTFPGRGDQYSSFKWNHEHFNGTDYDAGEDRTGIFKIIGENKDWSRNVDDEFGNYDYLMFANIDYDNPVVRSEMLEWGKWLVDTLQCSGYRLDAIKHINYEFIGEFAAEMTRKRGEDFYIVGEFWNPDVEACRQFLDTVDYQIDLFDVALHYKFHAVSLSGRDFDLTTLFDDTLVQTHPTHAVTFVDNHDSQPHESLESWVGDWFKLSAYALILLRRDGYPVVFYGDYYGIGGPTEIPGKREDIDRLLSARYHKAYGEQNDYFDHPNTIGWVRRGVEEIPGSGCAVVVSNGDDGEKSMFVGEERAGEVWADLTLSREDTVEIGEDGWAVFPVNGGGVSVWALPLEQPGGDGDEVRSEAAPRTEKAAKINKQAKKSYIK</sequence>
<dbReference type="GO" id="GO:0004556">
    <property type="term" value="F:alpha-amylase activity"/>
    <property type="evidence" value="ECO:0007669"/>
    <property type="project" value="UniProtKB-EC"/>
</dbReference>
<dbReference type="STRING" id="1268072.PSAB_23090"/>
<keyword evidence="8" id="KW-0106">Calcium</keyword>
<dbReference type="PRINTS" id="PR00110">
    <property type="entry name" value="ALPHAAMYLASE"/>
</dbReference>
<feature type="binding site" evidence="8">
    <location>
        <position position="196"/>
    </location>
    <ligand>
        <name>Ca(2+)</name>
        <dbReference type="ChEBI" id="CHEBI:29108"/>
        <label>1</label>
    </ligand>
</feature>